<organism evidence="7 8">
    <name type="scientific">Streptomyces scabiei (strain 87.22)</name>
    <dbReference type="NCBI Taxonomy" id="680198"/>
    <lineage>
        <taxon>Bacteria</taxon>
        <taxon>Bacillati</taxon>
        <taxon>Actinomycetota</taxon>
        <taxon>Actinomycetes</taxon>
        <taxon>Kitasatosporales</taxon>
        <taxon>Streptomycetaceae</taxon>
        <taxon>Streptomyces</taxon>
    </lineage>
</organism>
<dbReference type="Proteomes" id="UP000001444">
    <property type="component" value="Chromosome"/>
</dbReference>
<dbReference type="GO" id="GO:0006310">
    <property type="term" value="P:DNA recombination"/>
    <property type="evidence" value="ECO:0007669"/>
    <property type="project" value="UniProtKB-KW"/>
</dbReference>
<dbReference type="SUPFAM" id="SSF56349">
    <property type="entry name" value="DNA breaking-rejoining enzymes"/>
    <property type="match status" value="1"/>
</dbReference>
<dbReference type="GO" id="GO:0003677">
    <property type="term" value="F:DNA binding"/>
    <property type="evidence" value="ECO:0007669"/>
    <property type="project" value="UniProtKB-UniRule"/>
</dbReference>
<dbReference type="AlphaFoldDB" id="C9YWL5"/>
<dbReference type="CDD" id="cd01189">
    <property type="entry name" value="INT_ICEBs1_C_like"/>
    <property type="match status" value="1"/>
</dbReference>
<feature type="domain" description="Core-binding (CB)" evidence="6">
    <location>
        <begin position="96"/>
        <end position="176"/>
    </location>
</feature>
<dbReference type="EMBL" id="FN554889">
    <property type="protein sequence ID" value="CBG72402.1"/>
    <property type="molecule type" value="Genomic_DNA"/>
</dbReference>
<dbReference type="KEGG" id="scb:SCAB_53631"/>
<dbReference type="Pfam" id="PF22022">
    <property type="entry name" value="Phage_int_M"/>
    <property type="match status" value="1"/>
</dbReference>
<protein>
    <submittedName>
        <fullName evidence="7">Putative phage integrase</fullName>
    </submittedName>
</protein>
<sequence>MPLPSSCPEGTTPQMAGHIQDRWFKTETNTDGKTVRVKSDRHGSGLRYRARYIGPDGTEKSKSFPDRQKRLAEQWLAQTEADMARGEYIDPRTARTTFRQYAERWVNSHTGEINSREAAERRLRLHAYPHIGTRPLGSFKPEHIRAWIAALEDTVPAESHRRIIVGTVSAALSAAVDDGLLSKNPCRARTVQLPKPGKPRVDPWTSAHVFGVRAALAQRFRATVDPGAGCGLRQGEIFGLSVDELNYEGGWLTVGHQLKRIRGKYVFALPKGGKVRDVPLPRAVAAALRAHSEEFAPVDVTLPWRTPDGPLVTKRLLFSGVEGNHVRVSNFNAHHWKPALAGAGVIPKPERGERYASAPEDGMHALRHFYASVLLDAGENIRALSQYLGHSDPGFTLRTYTHLMPSSEGRTRKAVDGVYLAADPQDHGPETAQAA</sequence>
<dbReference type="PANTHER" id="PTHR30349:SF64">
    <property type="entry name" value="PROPHAGE INTEGRASE INTD-RELATED"/>
    <property type="match status" value="1"/>
</dbReference>
<gene>
    <name evidence="7" type="ordered locus">SCAB_53631</name>
</gene>
<reference evidence="7 8" key="1">
    <citation type="journal article" date="2010" name="Mol. Plant Microbe Interact.">
        <title>Streptomyces scabies 87-22 contains a coronafacic acid-like biosynthetic cluster that contributes to plant-microbe interactions.</title>
        <authorList>
            <person name="Bignell D.R."/>
            <person name="Seipke R.F."/>
            <person name="Huguet-Tapia J.C."/>
            <person name="Chambers A.H."/>
            <person name="Parry R.J."/>
            <person name="Loria R."/>
        </authorList>
    </citation>
    <scope>NUCLEOTIDE SEQUENCE [LARGE SCALE GENOMIC DNA]</scope>
    <source>
        <strain evidence="7 8">87.22</strain>
    </source>
</reference>
<proteinExistence type="inferred from homology"/>
<dbReference type="InterPro" id="IPR013762">
    <property type="entry name" value="Integrase-like_cat_sf"/>
</dbReference>
<dbReference type="PROSITE" id="PS51900">
    <property type="entry name" value="CB"/>
    <property type="match status" value="1"/>
</dbReference>
<dbReference type="eggNOG" id="COG0582">
    <property type="taxonomic scope" value="Bacteria"/>
</dbReference>
<dbReference type="InterPro" id="IPR053876">
    <property type="entry name" value="Phage_int_M"/>
</dbReference>
<evidence type="ECO:0000259" key="5">
    <source>
        <dbReference type="PROSITE" id="PS51898"/>
    </source>
</evidence>
<dbReference type="InterPro" id="IPR050090">
    <property type="entry name" value="Tyrosine_recombinase_XerCD"/>
</dbReference>
<keyword evidence="8" id="KW-1185">Reference proteome</keyword>
<keyword evidence="3" id="KW-0233">DNA recombination</keyword>
<dbReference type="InterPro" id="IPR002104">
    <property type="entry name" value="Integrase_catalytic"/>
</dbReference>
<evidence type="ECO:0000256" key="1">
    <source>
        <dbReference type="ARBA" id="ARBA00008857"/>
    </source>
</evidence>
<feature type="domain" description="Tyr recombinase" evidence="5">
    <location>
        <begin position="199"/>
        <end position="416"/>
    </location>
</feature>
<comment type="similarity">
    <text evidence="1">Belongs to the 'phage' integrase family.</text>
</comment>
<dbReference type="InterPro" id="IPR044068">
    <property type="entry name" value="CB"/>
</dbReference>
<evidence type="ECO:0000256" key="2">
    <source>
        <dbReference type="ARBA" id="ARBA00023125"/>
    </source>
</evidence>
<evidence type="ECO:0000256" key="4">
    <source>
        <dbReference type="PROSITE-ProRule" id="PRU01248"/>
    </source>
</evidence>
<accession>C9YWL5</accession>
<evidence type="ECO:0000313" key="8">
    <source>
        <dbReference type="Proteomes" id="UP000001444"/>
    </source>
</evidence>
<evidence type="ECO:0000259" key="6">
    <source>
        <dbReference type="PROSITE" id="PS51900"/>
    </source>
</evidence>
<dbReference type="Pfam" id="PF00589">
    <property type="entry name" value="Phage_integrase"/>
    <property type="match status" value="1"/>
</dbReference>
<dbReference type="Gene3D" id="1.10.443.10">
    <property type="entry name" value="Intergrase catalytic core"/>
    <property type="match status" value="1"/>
</dbReference>
<dbReference type="PROSITE" id="PS51898">
    <property type="entry name" value="TYR_RECOMBINASE"/>
    <property type="match status" value="1"/>
</dbReference>
<dbReference type="Gene3D" id="1.10.150.130">
    <property type="match status" value="1"/>
</dbReference>
<dbReference type="HOGENOM" id="CLU_027562_17_5_11"/>
<name>C9YWL5_STRSW</name>
<dbReference type="STRING" id="680198.SCAB_53631"/>
<dbReference type="InterPro" id="IPR010998">
    <property type="entry name" value="Integrase_recombinase_N"/>
</dbReference>
<keyword evidence="2 4" id="KW-0238">DNA-binding</keyword>
<evidence type="ECO:0000313" key="7">
    <source>
        <dbReference type="EMBL" id="CBG72402.1"/>
    </source>
</evidence>
<dbReference type="InterPro" id="IPR011010">
    <property type="entry name" value="DNA_brk_join_enz"/>
</dbReference>
<dbReference type="GO" id="GO:0015074">
    <property type="term" value="P:DNA integration"/>
    <property type="evidence" value="ECO:0007669"/>
    <property type="project" value="InterPro"/>
</dbReference>
<dbReference type="PANTHER" id="PTHR30349">
    <property type="entry name" value="PHAGE INTEGRASE-RELATED"/>
    <property type="match status" value="1"/>
</dbReference>
<evidence type="ECO:0000256" key="3">
    <source>
        <dbReference type="ARBA" id="ARBA00023172"/>
    </source>
</evidence>